<sequence>LDAVAGVAVCGLGHAHPVIADAIAEQARTLVHTSNLYHIKHQEELSDKLCGLSGMDRVFFSNSGAEANEAAIKLARLYGKQQGIERPNIIVASGSFHGRTLATLSATGNRKVQAGFSPLVDGFVRVNYNDVEAIKTVAKTNTNVVAILVEPVQGEGGVIVPNADYLQQLRQICDENNWMLMLDEIQTGIGRTGKWFAFQHTTIKPDVMTLAKALGNGVPIGACLASGKATTLFTPGTHGSTFGGNPLATRAALTVLETIEKENVIDNVNTLADYFMAEFKAKLAGVKHVKEIRGSGLMIGIELEKDCAELVVAASEKGVLINVTAGNTIRLLPPLIINKEQADTVIHIVTDLIKQ</sequence>
<accession>A0A7V2WU61</accession>
<evidence type="ECO:0000256" key="6">
    <source>
        <dbReference type="ARBA" id="ARBA00029440"/>
    </source>
</evidence>
<dbReference type="EMBL" id="DRMS01000121">
    <property type="protein sequence ID" value="HFC91748.1"/>
    <property type="molecule type" value="Genomic_DNA"/>
</dbReference>
<evidence type="ECO:0000256" key="2">
    <source>
        <dbReference type="ARBA" id="ARBA00022576"/>
    </source>
</evidence>
<dbReference type="HAMAP" id="MF_01107">
    <property type="entry name" value="ArgD_aminotrans_3"/>
    <property type="match status" value="1"/>
</dbReference>
<name>A0A7V2WU61_LEUMU</name>
<protein>
    <submittedName>
        <fullName evidence="8">Aspartate aminotransferase family protein</fullName>
    </submittedName>
</protein>
<dbReference type="InterPro" id="IPR050103">
    <property type="entry name" value="Class-III_PLP-dep_AT"/>
</dbReference>
<comment type="pathway">
    <text evidence="6">Amino-acid biosynthesis.</text>
</comment>
<dbReference type="NCBIfam" id="NF002325">
    <property type="entry name" value="PRK01278.1"/>
    <property type="match status" value="1"/>
</dbReference>
<keyword evidence="2 8" id="KW-0032">Aminotransferase</keyword>
<evidence type="ECO:0000313" key="8">
    <source>
        <dbReference type="EMBL" id="HFC91748.1"/>
    </source>
</evidence>
<dbReference type="PANTHER" id="PTHR11986:SF79">
    <property type="entry name" value="ACETYLORNITHINE AMINOTRANSFERASE, MITOCHONDRIAL"/>
    <property type="match status" value="1"/>
</dbReference>
<dbReference type="CDD" id="cd00610">
    <property type="entry name" value="OAT_like"/>
    <property type="match status" value="1"/>
</dbReference>
<keyword evidence="5 7" id="KW-0663">Pyridoxal phosphate</keyword>
<dbReference type="Pfam" id="PF00202">
    <property type="entry name" value="Aminotran_3"/>
    <property type="match status" value="1"/>
</dbReference>
<dbReference type="InterPro" id="IPR015422">
    <property type="entry name" value="PyrdxlP-dep_Trfase_small"/>
</dbReference>
<feature type="non-terminal residue" evidence="8">
    <location>
        <position position="1"/>
    </location>
</feature>
<reference evidence="8" key="1">
    <citation type="journal article" date="2020" name="mSystems">
        <title>Genome- and Community-Level Interaction Insights into Carbon Utilization and Element Cycling Functions of Hydrothermarchaeota in Hydrothermal Sediment.</title>
        <authorList>
            <person name="Zhou Z."/>
            <person name="Liu Y."/>
            <person name="Xu W."/>
            <person name="Pan J."/>
            <person name="Luo Z.H."/>
            <person name="Li M."/>
        </authorList>
    </citation>
    <scope>NUCLEOTIDE SEQUENCE [LARGE SCALE GENOMIC DNA]</scope>
    <source>
        <strain evidence="8">HyVt-493</strain>
    </source>
</reference>
<dbReference type="GO" id="GO:0006526">
    <property type="term" value="P:L-arginine biosynthetic process"/>
    <property type="evidence" value="ECO:0007669"/>
    <property type="project" value="UniProtKB-UniPathway"/>
</dbReference>
<keyword evidence="3" id="KW-0028">Amino-acid biosynthesis</keyword>
<dbReference type="InterPro" id="IPR049704">
    <property type="entry name" value="Aminotrans_3_PPA_site"/>
</dbReference>
<gene>
    <name evidence="8" type="ORF">ENJ51_02930</name>
</gene>
<dbReference type="Gene3D" id="3.40.640.10">
    <property type="entry name" value="Type I PLP-dependent aspartate aminotransferase-like (Major domain)"/>
    <property type="match status" value="1"/>
</dbReference>
<evidence type="ECO:0000256" key="1">
    <source>
        <dbReference type="ARBA" id="ARBA00001933"/>
    </source>
</evidence>
<evidence type="ECO:0000256" key="3">
    <source>
        <dbReference type="ARBA" id="ARBA00022605"/>
    </source>
</evidence>
<dbReference type="InterPro" id="IPR005814">
    <property type="entry name" value="Aminotrans_3"/>
</dbReference>
<dbReference type="FunFam" id="3.40.640.10:FF:000004">
    <property type="entry name" value="Acetylornithine aminotransferase"/>
    <property type="match status" value="1"/>
</dbReference>
<evidence type="ECO:0000256" key="5">
    <source>
        <dbReference type="ARBA" id="ARBA00022898"/>
    </source>
</evidence>
<dbReference type="GO" id="GO:0008483">
    <property type="term" value="F:transaminase activity"/>
    <property type="evidence" value="ECO:0007669"/>
    <property type="project" value="UniProtKB-KW"/>
</dbReference>
<dbReference type="Gene3D" id="3.90.1150.10">
    <property type="entry name" value="Aspartate Aminotransferase, domain 1"/>
    <property type="match status" value="1"/>
</dbReference>
<dbReference type="InterPro" id="IPR015424">
    <property type="entry name" value="PyrdxlP-dep_Trfase"/>
</dbReference>
<organism evidence="8">
    <name type="scientific">Leucothrix mucor</name>
    <dbReference type="NCBI Taxonomy" id="45248"/>
    <lineage>
        <taxon>Bacteria</taxon>
        <taxon>Pseudomonadati</taxon>
        <taxon>Pseudomonadota</taxon>
        <taxon>Gammaproteobacteria</taxon>
        <taxon>Thiotrichales</taxon>
        <taxon>Thiotrichaceae</taxon>
        <taxon>Leucothrix</taxon>
    </lineage>
</organism>
<comment type="caution">
    <text evidence="8">The sequence shown here is derived from an EMBL/GenBank/DDBJ whole genome shotgun (WGS) entry which is preliminary data.</text>
</comment>
<dbReference type="PIRSF" id="PIRSF000521">
    <property type="entry name" value="Transaminase_4ab_Lys_Orn"/>
    <property type="match status" value="1"/>
</dbReference>
<dbReference type="PANTHER" id="PTHR11986">
    <property type="entry name" value="AMINOTRANSFERASE CLASS III"/>
    <property type="match status" value="1"/>
</dbReference>
<dbReference type="InterPro" id="IPR015421">
    <property type="entry name" value="PyrdxlP-dep_Trfase_major"/>
</dbReference>
<dbReference type="UniPathway" id="UPA00068">
    <property type="reaction ID" value="UER00109"/>
</dbReference>
<dbReference type="GO" id="GO:0042802">
    <property type="term" value="F:identical protein binding"/>
    <property type="evidence" value="ECO:0007669"/>
    <property type="project" value="TreeGrafter"/>
</dbReference>
<evidence type="ECO:0000256" key="7">
    <source>
        <dbReference type="RuleBase" id="RU003560"/>
    </source>
</evidence>
<dbReference type="AlphaFoldDB" id="A0A7V2WU61"/>
<comment type="cofactor">
    <cofactor evidence="1">
        <name>pyridoxal 5'-phosphate</name>
        <dbReference type="ChEBI" id="CHEBI:597326"/>
    </cofactor>
</comment>
<dbReference type="GO" id="GO:0030170">
    <property type="term" value="F:pyridoxal phosphate binding"/>
    <property type="evidence" value="ECO:0007669"/>
    <property type="project" value="InterPro"/>
</dbReference>
<dbReference type="SUPFAM" id="SSF53383">
    <property type="entry name" value="PLP-dependent transferases"/>
    <property type="match status" value="1"/>
</dbReference>
<dbReference type="PROSITE" id="PS00600">
    <property type="entry name" value="AA_TRANSFER_CLASS_3"/>
    <property type="match status" value="1"/>
</dbReference>
<dbReference type="InterPro" id="IPR004636">
    <property type="entry name" value="AcOrn/SuccOrn_fam"/>
</dbReference>
<comment type="similarity">
    <text evidence="7">Belongs to the class-III pyridoxal-phosphate-dependent aminotransferase family.</text>
</comment>
<evidence type="ECO:0000256" key="4">
    <source>
        <dbReference type="ARBA" id="ARBA00022679"/>
    </source>
</evidence>
<proteinExistence type="inferred from homology"/>
<keyword evidence="4" id="KW-0808">Transferase</keyword>
<dbReference type="NCBIfam" id="TIGR00707">
    <property type="entry name" value="argD"/>
    <property type="match status" value="1"/>
</dbReference>
<dbReference type="Proteomes" id="UP000885750">
    <property type="component" value="Unassembled WGS sequence"/>
</dbReference>